<dbReference type="SUPFAM" id="SSF51338">
    <property type="entry name" value="Composite domain of metallo-dependent hydrolases"/>
    <property type="match status" value="2"/>
</dbReference>
<accession>A0A0R2HGZ3</accession>
<keyword evidence="3" id="KW-1185">Reference proteome</keyword>
<dbReference type="InterPro" id="IPR032466">
    <property type="entry name" value="Metal_Hydrolase"/>
</dbReference>
<dbReference type="EMBL" id="JQBL01000004">
    <property type="protein sequence ID" value="KRN50982.1"/>
    <property type="molecule type" value="Genomic_DNA"/>
</dbReference>
<dbReference type="Gene3D" id="2.30.40.10">
    <property type="entry name" value="Urease, subunit C, domain 1"/>
    <property type="match status" value="1"/>
</dbReference>
<comment type="caution">
    <text evidence="2">The sequence shown here is derived from an EMBL/GenBank/DDBJ whole genome shotgun (WGS) entry which is preliminary data.</text>
</comment>
<dbReference type="PANTHER" id="PTHR43135:SF3">
    <property type="entry name" value="ALPHA-D-RIBOSE 1-METHYLPHOSPHONATE 5-TRIPHOSPHATE DIPHOSPHATASE"/>
    <property type="match status" value="1"/>
</dbReference>
<dbReference type="InterPro" id="IPR006680">
    <property type="entry name" value="Amidohydro-rel"/>
</dbReference>
<protein>
    <recommendedName>
        <fullName evidence="1">Amidohydrolase-related domain-containing protein</fullName>
    </recommendedName>
</protein>
<dbReference type="RefSeq" id="WP_029070074.1">
    <property type="nucleotide sequence ID" value="NZ_JNKN01000001.1"/>
</dbReference>
<dbReference type="SUPFAM" id="SSF51556">
    <property type="entry name" value="Metallo-dependent hydrolases"/>
    <property type="match status" value="1"/>
</dbReference>
<evidence type="ECO:0000313" key="3">
    <source>
        <dbReference type="Proteomes" id="UP000051841"/>
    </source>
</evidence>
<proteinExistence type="predicted"/>
<dbReference type="GO" id="GO:0016810">
    <property type="term" value="F:hydrolase activity, acting on carbon-nitrogen (but not peptide) bonds"/>
    <property type="evidence" value="ECO:0007669"/>
    <property type="project" value="InterPro"/>
</dbReference>
<dbReference type="Proteomes" id="UP000051841">
    <property type="component" value="Unassembled WGS sequence"/>
</dbReference>
<name>A0A0R2HGZ3_9FIRM</name>
<dbReference type="Pfam" id="PF01979">
    <property type="entry name" value="Amidohydro_1"/>
    <property type="match status" value="1"/>
</dbReference>
<dbReference type="PANTHER" id="PTHR43135">
    <property type="entry name" value="ALPHA-D-RIBOSE 1-METHYLPHOSPHONATE 5-TRIPHOSPHATE DIPHOSPHATASE"/>
    <property type="match status" value="1"/>
</dbReference>
<organism evidence="2 3">
    <name type="scientific">Kandleria vitulina DSM 20405</name>
    <dbReference type="NCBI Taxonomy" id="1410657"/>
    <lineage>
        <taxon>Bacteria</taxon>
        <taxon>Bacillati</taxon>
        <taxon>Bacillota</taxon>
        <taxon>Erysipelotrichia</taxon>
        <taxon>Erysipelotrichales</taxon>
        <taxon>Coprobacillaceae</taxon>
        <taxon>Kandleria</taxon>
    </lineage>
</organism>
<gene>
    <name evidence="2" type="ORF">IV49_GL001476</name>
</gene>
<dbReference type="AlphaFoldDB" id="A0A0R2HGZ3"/>
<dbReference type="InterPro" id="IPR011059">
    <property type="entry name" value="Metal-dep_hydrolase_composite"/>
</dbReference>
<sequence>MKYALINATILDGTRDMRPQRNMIILTNDERIEAIVPDTYDTKGYLVIDLHHAYVMPGLIDLHAHLYDGGTLKKGKAFSFAKKVFPSDSYRLKRTENYARMHLESGVTTMRVMGNSESCELLVRDKIQSQMMLGPRMLCAKMLAFHPLIDERIDVVQNYSDMMKKLRSYRHKKIDFLTLLIDDLDNEELIRSTIVEAHNHHMSVAVQVHSSYALAMALNNGADSIEYGGAMSKSHINRFQMNPTFEVAIFSPLIGKYMQEDLKDEGYELIKQMVSCIETCNAHRIEVGIGTGSSLEGVTHYNMWRELAYHKHFFDLTNQDVLYMVTLNNAKQLGLEYVIGSIEAGKYADLIVMEENPLEDLSALSSLSFVMKSGHLLRHPKIEKKKELEEALDQMMDTLNANNL</sequence>
<evidence type="ECO:0000259" key="1">
    <source>
        <dbReference type="Pfam" id="PF01979"/>
    </source>
</evidence>
<reference evidence="2 3" key="1">
    <citation type="journal article" date="2015" name="Genome Announc.">
        <title>Expanding the biotechnology potential of lactobacilli through comparative genomics of 213 strains and associated genera.</title>
        <authorList>
            <person name="Sun Z."/>
            <person name="Harris H.M."/>
            <person name="McCann A."/>
            <person name="Guo C."/>
            <person name="Argimon S."/>
            <person name="Zhang W."/>
            <person name="Yang X."/>
            <person name="Jeffery I.B."/>
            <person name="Cooney J.C."/>
            <person name="Kagawa T.F."/>
            <person name="Liu W."/>
            <person name="Song Y."/>
            <person name="Salvetti E."/>
            <person name="Wrobel A."/>
            <person name="Rasinkangas P."/>
            <person name="Parkhill J."/>
            <person name="Rea M.C."/>
            <person name="O'Sullivan O."/>
            <person name="Ritari J."/>
            <person name="Douillard F.P."/>
            <person name="Paul Ross R."/>
            <person name="Yang R."/>
            <person name="Briner A.E."/>
            <person name="Felis G.E."/>
            <person name="de Vos W.M."/>
            <person name="Barrangou R."/>
            <person name="Klaenhammer T.R."/>
            <person name="Caufield P.W."/>
            <person name="Cui Y."/>
            <person name="Zhang H."/>
            <person name="O'Toole P.W."/>
        </authorList>
    </citation>
    <scope>NUCLEOTIDE SEQUENCE [LARGE SCALE GENOMIC DNA]</scope>
    <source>
        <strain evidence="2 3">DSM 20405</strain>
    </source>
</reference>
<dbReference type="InterPro" id="IPR051781">
    <property type="entry name" value="Metallo-dep_Hydrolase"/>
</dbReference>
<dbReference type="Gene3D" id="3.20.20.140">
    <property type="entry name" value="Metal-dependent hydrolases"/>
    <property type="match status" value="1"/>
</dbReference>
<dbReference type="PATRIC" id="fig|1410657.5.peg.1525"/>
<feature type="domain" description="Amidohydrolase-related" evidence="1">
    <location>
        <begin position="54"/>
        <end position="376"/>
    </location>
</feature>
<evidence type="ECO:0000313" key="2">
    <source>
        <dbReference type="EMBL" id="KRN50982.1"/>
    </source>
</evidence>